<dbReference type="GO" id="GO:0051287">
    <property type="term" value="F:NAD binding"/>
    <property type="evidence" value="ECO:0007669"/>
    <property type="project" value="InterPro"/>
</dbReference>
<dbReference type="GO" id="GO:0005634">
    <property type="term" value="C:nucleus"/>
    <property type="evidence" value="ECO:0007669"/>
    <property type="project" value="TreeGrafter"/>
</dbReference>
<organism evidence="5">
    <name type="scientific">Schistocephalus solidus</name>
    <name type="common">Tapeworm</name>
    <dbReference type="NCBI Taxonomy" id="70667"/>
    <lineage>
        <taxon>Eukaryota</taxon>
        <taxon>Metazoa</taxon>
        <taxon>Spiralia</taxon>
        <taxon>Lophotrochozoa</taxon>
        <taxon>Platyhelminthes</taxon>
        <taxon>Cestoda</taxon>
        <taxon>Eucestoda</taxon>
        <taxon>Diphyllobothriidea</taxon>
        <taxon>Diphyllobothriidae</taxon>
        <taxon>Schistocephalus</taxon>
    </lineage>
</organism>
<dbReference type="GO" id="GO:0006357">
    <property type="term" value="P:regulation of transcription by RNA polymerase II"/>
    <property type="evidence" value="ECO:0007669"/>
    <property type="project" value="TreeGrafter"/>
</dbReference>
<dbReference type="AlphaFoldDB" id="A0A183SIW7"/>
<feature type="region of interest" description="Disordered" evidence="1">
    <location>
        <begin position="177"/>
        <end position="196"/>
    </location>
</feature>
<dbReference type="SUPFAM" id="SSF51735">
    <property type="entry name" value="NAD(P)-binding Rossmann-fold domains"/>
    <property type="match status" value="1"/>
</dbReference>
<protein>
    <submittedName>
        <fullName evidence="5">2-Hacid_dh_C domain-containing protein</fullName>
    </submittedName>
</protein>
<dbReference type="OrthoDB" id="7312725at2759"/>
<gene>
    <name evidence="3" type="ORF">SSLN_LOCUS4165</name>
</gene>
<evidence type="ECO:0000256" key="1">
    <source>
        <dbReference type="SAM" id="MobiDB-lite"/>
    </source>
</evidence>
<dbReference type="GO" id="GO:0003714">
    <property type="term" value="F:transcription corepressor activity"/>
    <property type="evidence" value="ECO:0007669"/>
    <property type="project" value="TreeGrafter"/>
</dbReference>
<dbReference type="GO" id="GO:0003713">
    <property type="term" value="F:transcription coactivator activity"/>
    <property type="evidence" value="ECO:0007669"/>
    <property type="project" value="TreeGrafter"/>
</dbReference>
<dbReference type="PANTHER" id="PTHR46029">
    <property type="entry name" value="C-TERMINAL-BINDING PROTEIN"/>
    <property type="match status" value="1"/>
</dbReference>
<dbReference type="Pfam" id="PF02826">
    <property type="entry name" value="2-Hacid_dh_C"/>
    <property type="match status" value="1"/>
</dbReference>
<dbReference type="InterPro" id="IPR006140">
    <property type="entry name" value="D-isomer_DH_NAD-bd"/>
</dbReference>
<evidence type="ECO:0000259" key="2">
    <source>
        <dbReference type="Pfam" id="PF02826"/>
    </source>
</evidence>
<sequence>MGTVDKADLNQDSRKTLRRGRQVLIIRFNGNKNPALVMWSVLSKLDCAIRSTKLPGPGKSCNWEPLQVLHGPVLAIIYETQGVNTQMFAQMDTLELIVLADLSSSVDKNDAVATLLGSLGVSITVVSAQADIDATGDALFTYIALLNQPVVAPQFKPLQEPEAVPDSQVEYPWKNSNTEMSNGPSLNGPVTPSTRMPQASMRKESLWETANKRQSLGQRTLGLVGLDHIGLALARRARAFGMQILVYDPHVPEGLALGFGLQQVGYLSHLLAESDVISIHWKPRSLISQGMNVRTERDQVVPVNLDSAFMDAMKKDSVLLCLDHEGTIDVKELGARLKAGRLPYAVLLDRVVARLPLHSQVALNELDNCFRLRSANLMTRHSLFNLRRQAAMAVLSFLLSKRSDWSESTEHLLSRRQHGQASSMDASQVKLRRGTAENRSDTENQADSLRHQTRGKPGQGNSGAHEETSRKFSDLLYHKVQTAWLCIRSVGAFSPTGVQSSMTTRYSPFMKALSTYYAQYLPLNICSTVSSSSSSVDVCDIISHC</sequence>
<dbReference type="Proteomes" id="UP000275846">
    <property type="component" value="Unassembled WGS sequence"/>
</dbReference>
<name>A0A183SIW7_SCHSO</name>
<dbReference type="WBParaSite" id="SSLN_0000430901-mRNA-1">
    <property type="protein sequence ID" value="SSLN_0000430901-mRNA-1"/>
    <property type="gene ID" value="SSLN_0000430901"/>
</dbReference>
<accession>A0A183SIW7</accession>
<reference evidence="3 4" key="2">
    <citation type="submission" date="2018-11" db="EMBL/GenBank/DDBJ databases">
        <authorList>
            <consortium name="Pathogen Informatics"/>
        </authorList>
    </citation>
    <scope>NUCLEOTIDE SEQUENCE [LARGE SCALE GENOMIC DNA]</scope>
    <source>
        <strain evidence="3 4">NST_G2</strain>
    </source>
</reference>
<reference evidence="5" key="1">
    <citation type="submission" date="2016-06" db="UniProtKB">
        <authorList>
            <consortium name="WormBaseParasite"/>
        </authorList>
    </citation>
    <scope>IDENTIFICATION</scope>
</reference>
<keyword evidence="4" id="KW-1185">Reference proteome</keyword>
<dbReference type="STRING" id="70667.A0A183SIW7"/>
<dbReference type="GO" id="GO:0001221">
    <property type="term" value="F:transcription coregulator binding"/>
    <property type="evidence" value="ECO:0007669"/>
    <property type="project" value="TreeGrafter"/>
</dbReference>
<evidence type="ECO:0000313" key="5">
    <source>
        <dbReference type="WBParaSite" id="SSLN_0000430901-mRNA-1"/>
    </source>
</evidence>
<evidence type="ECO:0000313" key="3">
    <source>
        <dbReference type="EMBL" id="VDL90550.1"/>
    </source>
</evidence>
<feature type="region of interest" description="Disordered" evidence="1">
    <location>
        <begin position="410"/>
        <end position="467"/>
    </location>
</feature>
<dbReference type="Gene3D" id="3.40.50.720">
    <property type="entry name" value="NAD(P)-binding Rossmann-like Domain"/>
    <property type="match status" value="2"/>
</dbReference>
<evidence type="ECO:0000313" key="4">
    <source>
        <dbReference type="Proteomes" id="UP000275846"/>
    </source>
</evidence>
<dbReference type="EMBL" id="UYSU01032769">
    <property type="protein sequence ID" value="VDL90550.1"/>
    <property type="molecule type" value="Genomic_DNA"/>
</dbReference>
<dbReference type="InterPro" id="IPR051638">
    <property type="entry name" value="CTBP_dehydrogenase"/>
</dbReference>
<dbReference type="PANTHER" id="PTHR46029:SF7">
    <property type="entry name" value="C-TERMINAL-BINDING PROTEIN"/>
    <property type="match status" value="1"/>
</dbReference>
<proteinExistence type="predicted"/>
<feature type="domain" description="D-isomer specific 2-hydroxyacid dehydrogenase NAD-binding" evidence="2">
    <location>
        <begin position="200"/>
        <end position="281"/>
    </location>
</feature>
<dbReference type="GO" id="GO:0140297">
    <property type="term" value="F:DNA-binding transcription factor binding"/>
    <property type="evidence" value="ECO:0007669"/>
    <property type="project" value="TreeGrafter"/>
</dbReference>
<dbReference type="InterPro" id="IPR036291">
    <property type="entry name" value="NAD(P)-bd_dom_sf"/>
</dbReference>